<keyword evidence="3" id="KW-0611">Plant defense</keyword>
<dbReference type="GO" id="GO:0005886">
    <property type="term" value="C:plasma membrane"/>
    <property type="evidence" value="ECO:0007669"/>
    <property type="project" value="UniProtKB-SubCell"/>
</dbReference>
<comment type="caution">
    <text evidence="8">The sequence shown here is derived from an EMBL/GenBank/DDBJ whole genome shotgun (WGS) entry which is preliminary data.</text>
</comment>
<keyword evidence="6" id="KW-1133">Transmembrane helix</keyword>
<dbReference type="GO" id="GO:0006952">
    <property type="term" value="P:defense response"/>
    <property type="evidence" value="ECO:0007669"/>
    <property type="project" value="UniProtKB-KW"/>
</dbReference>
<dbReference type="SUPFAM" id="SSF49764">
    <property type="entry name" value="HSP20-like chaperones"/>
    <property type="match status" value="1"/>
</dbReference>
<dbReference type="InterPro" id="IPR008978">
    <property type="entry name" value="HSP20-like_chaperone"/>
</dbReference>
<evidence type="ECO:0000313" key="8">
    <source>
        <dbReference type="EMBL" id="RDX91674.1"/>
    </source>
</evidence>
<feature type="domain" description="SHSP" evidence="7">
    <location>
        <begin position="12"/>
        <end position="118"/>
    </location>
</feature>
<keyword evidence="9" id="KW-1185">Reference proteome</keyword>
<dbReference type="Gene3D" id="2.60.40.790">
    <property type="match status" value="1"/>
</dbReference>
<organism evidence="8 9">
    <name type="scientific">Mucuna pruriens</name>
    <name type="common">Velvet bean</name>
    <name type="synonym">Dolichos pruriens</name>
    <dbReference type="NCBI Taxonomy" id="157652"/>
    <lineage>
        <taxon>Eukaryota</taxon>
        <taxon>Viridiplantae</taxon>
        <taxon>Streptophyta</taxon>
        <taxon>Embryophyta</taxon>
        <taxon>Tracheophyta</taxon>
        <taxon>Spermatophyta</taxon>
        <taxon>Magnoliopsida</taxon>
        <taxon>eudicotyledons</taxon>
        <taxon>Gunneridae</taxon>
        <taxon>Pentapetalae</taxon>
        <taxon>rosids</taxon>
        <taxon>fabids</taxon>
        <taxon>Fabales</taxon>
        <taxon>Fabaceae</taxon>
        <taxon>Papilionoideae</taxon>
        <taxon>50 kb inversion clade</taxon>
        <taxon>NPAAA clade</taxon>
        <taxon>indigoferoid/millettioid clade</taxon>
        <taxon>Phaseoleae</taxon>
        <taxon>Mucuna</taxon>
    </lineage>
</organism>
<dbReference type="Proteomes" id="UP000257109">
    <property type="component" value="Unassembled WGS sequence"/>
</dbReference>
<dbReference type="EMBL" id="QJKJ01005061">
    <property type="protein sequence ID" value="RDX91674.1"/>
    <property type="molecule type" value="Genomic_DNA"/>
</dbReference>
<evidence type="ECO:0000259" key="7">
    <source>
        <dbReference type="PROSITE" id="PS01031"/>
    </source>
</evidence>
<gene>
    <name evidence="8" type="primary">RTM2</name>
    <name evidence="8" type="ORF">CR513_26310</name>
</gene>
<proteinExistence type="inferred from homology"/>
<comment type="subcellular location">
    <subcellularLocation>
        <location evidence="1">Cell membrane</location>
        <topology evidence="1">Single-pass membrane protein</topology>
    </subcellularLocation>
</comment>
<comment type="similarity">
    <text evidence="4">Belongs to the small heat shock protein (HSP20) family.</text>
</comment>
<dbReference type="CDD" id="cd00298">
    <property type="entry name" value="ACD_sHsps_p23-like"/>
    <property type="match status" value="1"/>
</dbReference>
<name>A0A371GMA8_MUCPR</name>
<evidence type="ECO:0000256" key="6">
    <source>
        <dbReference type="SAM" id="Phobius"/>
    </source>
</evidence>
<keyword evidence="2" id="KW-1003">Cell membrane</keyword>
<dbReference type="GO" id="GO:0034605">
    <property type="term" value="P:cellular response to heat"/>
    <property type="evidence" value="ECO:0007669"/>
    <property type="project" value="TreeGrafter"/>
</dbReference>
<keyword evidence="6" id="KW-0812">Transmembrane</keyword>
<evidence type="ECO:0000256" key="3">
    <source>
        <dbReference type="ARBA" id="ARBA00022821"/>
    </source>
</evidence>
<dbReference type="AlphaFoldDB" id="A0A371GMA8"/>
<keyword evidence="6" id="KW-0472">Membrane</keyword>
<feature type="non-terminal residue" evidence="8">
    <location>
        <position position="1"/>
    </location>
</feature>
<dbReference type="PROSITE" id="PS01031">
    <property type="entry name" value="SHSP"/>
    <property type="match status" value="1"/>
</dbReference>
<evidence type="ECO:0000313" key="9">
    <source>
        <dbReference type="Proteomes" id="UP000257109"/>
    </source>
</evidence>
<protein>
    <submittedName>
        <fullName evidence="8">Inactive protein RESTRICTED TEV MOVEMENT 2</fullName>
    </submittedName>
</protein>
<accession>A0A371GMA8</accession>
<dbReference type="InterPro" id="IPR002068">
    <property type="entry name" value="A-crystallin/Hsp20_dom"/>
</dbReference>
<reference evidence="8" key="1">
    <citation type="submission" date="2018-05" db="EMBL/GenBank/DDBJ databases">
        <title>Draft genome of Mucuna pruriens seed.</title>
        <authorList>
            <person name="Nnadi N.E."/>
            <person name="Vos R."/>
            <person name="Hasami M.H."/>
            <person name="Devisetty U.K."/>
            <person name="Aguiy J.C."/>
        </authorList>
    </citation>
    <scope>NUCLEOTIDE SEQUENCE [LARGE SCALE GENOMIC DNA]</scope>
    <source>
        <strain evidence="8">JCA_2017</strain>
    </source>
</reference>
<evidence type="ECO:0000256" key="2">
    <source>
        <dbReference type="ARBA" id="ARBA00022475"/>
    </source>
</evidence>
<feature type="transmembrane region" description="Helical" evidence="6">
    <location>
        <begin position="166"/>
        <end position="184"/>
    </location>
</feature>
<dbReference type="PANTHER" id="PTHR43670:SF108">
    <property type="entry name" value="HSP20_ALPHA CRYSTALLIN FAMILY PROTEIN"/>
    <property type="match status" value="1"/>
</dbReference>
<evidence type="ECO:0000256" key="1">
    <source>
        <dbReference type="ARBA" id="ARBA00004162"/>
    </source>
</evidence>
<dbReference type="OrthoDB" id="1431247at2759"/>
<evidence type="ECO:0000256" key="5">
    <source>
        <dbReference type="SAM" id="MobiDB-lite"/>
    </source>
</evidence>
<dbReference type="STRING" id="157652.A0A371GMA8"/>
<evidence type="ECO:0000256" key="4">
    <source>
        <dbReference type="PROSITE-ProRule" id="PRU00285"/>
    </source>
</evidence>
<dbReference type="PANTHER" id="PTHR43670">
    <property type="entry name" value="HEAT SHOCK PROTEIN 26"/>
    <property type="match status" value="1"/>
</dbReference>
<feature type="region of interest" description="Disordered" evidence="5">
    <location>
        <begin position="109"/>
        <end position="137"/>
    </location>
</feature>
<sequence>MEITKHAHAANRSYEDFDPLFMWRREEGRDTLELHLPGMLHCMRDQIRIRINHVGFLVISGERPYEGNRWKRFTKEFEIPSYCNEDAIHGNMMQSILSVVMPKRSPVIHQEEQERQMGHKKEKSESKKEETETTSKEAIGEDINGTAAKHFEENDVRLPQETTREVALKFMLVMVLILVIASYLSEMSKTLMAQGASYFHN</sequence>